<dbReference type="EMBL" id="OC926149">
    <property type="protein sequence ID" value="CAD7656546.1"/>
    <property type="molecule type" value="Genomic_DNA"/>
</dbReference>
<dbReference type="OrthoDB" id="6428415at2759"/>
<evidence type="ECO:0000313" key="2">
    <source>
        <dbReference type="EMBL" id="CAD7656546.1"/>
    </source>
</evidence>
<proteinExistence type="predicted"/>
<keyword evidence="3" id="KW-1185">Reference proteome</keyword>
<gene>
    <name evidence="2" type="ORF">ONB1V03_LOCUS13182</name>
</gene>
<sequence length="345" mass="37493">MCALSVLTLRERETERDREREKEPIIIASVGRNETRRSYHRIPQSVQSRQCQQCRCSGTGMLSMVSMANMASSPVNGNLSPPRQSPTKPVDTKQLLSNSMTNGTNDTTIVVVDHHNDHHIPNATVLHHNDDEVHIKSEPLDPLPPVASPVQMVDVIANGVDRSRDLEPSPPATVISLAPAQPYQSAATQLTFAAPTYDIAETGPYTVQVNTGVSPQYATVTPATNGCTNGGTVYLTTVDYITYRDYYPTTSTTTAVNNSDQYQTVRQHLSTTPTATYTTTSDTETTSFLDRYLRQQPATTSANGTTAYKATIHGLTVDLPSPDSGIGDTTITPRQENGTLPQVSQ</sequence>
<feature type="non-terminal residue" evidence="2">
    <location>
        <position position="1"/>
    </location>
</feature>
<protein>
    <submittedName>
        <fullName evidence="2">Uncharacterized protein</fullName>
    </submittedName>
</protein>
<feature type="compositionally biased region" description="Polar residues" evidence="1">
    <location>
        <begin position="327"/>
        <end position="345"/>
    </location>
</feature>
<dbReference type="AlphaFoldDB" id="A0A7R9MCS8"/>
<feature type="region of interest" description="Disordered" evidence="1">
    <location>
        <begin position="317"/>
        <end position="345"/>
    </location>
</feature>
<organism evidence="2">
    <name type="scientific">Oppiella nova</name>
    <dbReference type="NCBI Taxonomy" id="334625"/>
    <lineage>
        <taxon>Eukaryota</taxon>
        <taxon>Metazoa</taxon>
        <taxon>Ecdysozoa</taxon>
        <taxon>Arthropoda</taxon>
        <taxon>Chelicerata</taxon>
        <taxon>Arachnida</taxon>
        <taxon>Acari</taxon>
        <taxon>Acariformes</taxon>
        <taxon>Sarcoptiformes</taxon>
        <taxon>Oribatida</taxon>
        <taxon>Brachypylina</taxon>
        <taxon>Oppioidea</taxon>
        <taxon>Oppiidae</taxon>
        <taxon>Oppiella</taxon>
    </lineage>
</organism>
<reference evidence="2" key="1">
    <citation type="submission" date="2020-11" db="EMBL/GenBank/DDBJ databases">
        <authorList>
            <person name="Tran Van P."/>
        </authorList>
    </citation>
    <scope>NUCLEOTIDE SEQUENCE</scope>
</reference>
<accession>A0A7R9MCS8</accession>
<evidence type="ECO:0000256" key="1">
    <source>
        <dbReference type="SAM" id="MobiDB-lite"/>
    </source>
</evidence>
<evidence type="ECO:0000313" key="3">
    <source>
        <dbReference type="Proteomes" id="UP000728032"/>
    </source>
</evidence>
<dbReference type="Proteomes" id="UP000728032">
    <property type="component" value="Unassembled WGS sequence"/>
</dbReference>
<dbReference type="EMBL" id="CAJPVJ010011324">
    <property type="protein sequence ID" value="CAG2173733.1"/>
    <property type="molecule type" value="Genomic_DNA"/>
</dbReference>
<name>A0A7R9MCS8_9ACAR</name>